<dbReference type="InterPro" id="IPR008197">
    <property type="entry name" value="WAP_dom"/>
</dbReference>
<dbReference type="InterPro" id="IPR001007">
    <property type="entry name" value="VWF_dom"/>
</dbReference>
<dbReference type="GO" id="GO:0005576">
    <property type="term" value="C:extracellular region"/>
    <property type="evidence" value="ECO:0007669"/>
    <property type="project" value="InterPro"/>
</dbReference>
<sequence>MSVTNAHGWGRKWKPLHGAMCPSQDPDTHECFELKIENSTCLVMYISGCYPDIPDVCFLQFATKQVPCPVYTCSHRGCCSGYDLDENRQCVKAGYPSDLQKRCENGGMPEGNKCMCLPMFTGSTCEEPICQKPCLNGGRCEMVAGRPVCVCSSSRFSGEQCENVECLETCLNGGSCRLDGVQARCDCPAGYQGFRCQYNVNYHCPVIDRTEMSKECKDESGDCHRDAECSGNAICCFDGCKGVCRKPEKMSCSANGHLYKPGEMFSPSACERCVCQAWGVLKCTTMQCPPIQCPDGHTSIRVQGHCCKICPGTNVLDGEAPRFTNCPSRFIAVDITEEGGPVSLCSIGLNAVDMYGMELEVTYSDKQLFHSHSSDVRKNVHIVMAFSSSDQFGRRAECQFQVIVRDPFPPKFTSCPTEIYALNSERVTWQDPEVTDNVGIYRLVIDGDVIRNTLLPVGAYPVSITAWDYDKNQAICAFIVRVFDENMSETSMPSELRARKEGPMSIGIILGSSIGFVVALSVCICLAVRIRQQRSHRDTPTTEHRRPDFINSIYAICAPRVGTHTYVNDVKFPNLPDYAPPLNPPSYDEINNCDELGVTSYEEEPPIYEEIDNKPTSEHTYQNTHQGHTNQAFSITEPKFGY</sequence>
<evidence type="ECO:0000259" key="6">
    <source>
        <dbReference type="PROSITE" id="PS50184"/>
    </source>
</evidence>
<dbReference type="Gene3D" id="2.10.25.10">
    <property type="entry name" value="Laminin"/>
    <property type="match status" value="2"/>
</dbReference>
<evidence type="ECO:0000259" key="5">
    <source>
        <dbReference type="PROSITE" id="PS50026"/>
    </source>
</evidence>
<reference evidence="9" key="1">
    <citation type="journal article" date="2019" name="bioRxiv">
        <title>The Genome of the Zebra Mussel, Dreissena polymorpha: A Resource for Invasive Species Research.</title>
        <authorList>
            <person name="McCartney M.A."/>
            <person name="Auch B."/>
            <person name="Kono T."/>
            <person name="Mallez S."/>
            <person name="Zhang Y."/>
            <person name="Obille A."/>
            <person name="Becker A."/>
            <person name="Abrahante J.E."/>
            <person name="Garbe J."/>
            <person name="Badalamenti J.P."/>
            <person name="Herman A."/>
            <person name="Mangelson H."/>
            <person name="Liachko I."/>
            <person name="Sullivan S."/>
            <person name="Sone E.D."/>
            <person name="Koren S."/>
            <person name="Silverstein K.A.T."/>
            <person name="Beckman K.B."/>
            <person name="Gohl D.M."/>
        </authorList>
    </citation>
    <scope>NUCLEOTIDE SEQUENCE</scope>
    <source>
        <strain evidence="9">Duluth1</strain>
        <tissue evidence="9">Whole animal</tissue>
    </source>
</reference>
<evidence type="ECO:0000259" key="8">
    <source>
        <dbReference type="PROSITE" id="PS51390"/>
    </source>
</evidence>
<feature type="disulfide bond" evidence="2">
    <location>
        <begin position="187"/>
        <end position="196"/>
    </location>
</feature>
<keyword evidence="4" id="KW-1133">Transmembrane helix</keyword>
<dbReference type="PROSITE" id="PS51390">
    <property type="entry name" value="WAP"/>
    <property type="match status" value="1"/>
</dbReference>
<keyword evidence="4" id="KW-0812">Transmembrane</keyword>
<comment type="caution">
    <text evidence="9">The sequence shown here is derived from an EMBL/GenBank/DDBJ whole genome shotgun (WGS) entry which is preliminary data.</text>
</comment>
<dbReference type="SUPFAM" id="SSF57196">
    <property type="entry name" value="EGF/Laminin"/>
    <property type="match status" value="1"/>
</dbReference>
<keyword evidence="2" id="KW-0245">EGF-like domain</keyword>
<dbReference type="SUPFAM" id="SSF57603">
    <property type="entry name" value="FnI-like domain"/>
    <property type="match status" value="1"/>
</dbReference>
<evidence type="ECO:0000259" key="7">
    <source>
        <dbReference type="PROSITE" id="PS50825"/>
    </source>
</evidence>
<dbReference type="PROSITE" id="PS50026">
    <property type="entry name" value="EGF_3"/>
    <property type="match status" value="2"/>
</dbReference>
<feature type="transmembrane region" description="Helical" evidence="4">
    <location>
        <begin position="504"/>
        <end position="528"/>
    </location>
</feature>
<dbReference type="PANTHER" id="PTHR24273">
    <property type="entry name" value="FI04643P-RELATED"/>
    <property type="match status" value="1"/>
</dbReference>
<dbReference type="InterPro" id="IPR000742">
    <property type="entry name" value="EGF"/>
</dbReference>
<protein>
    <submittedName>
        <fullName evidence="9">Uncharacterized protein</fullName>
    </submittedName>
</protein>
<keyword evidence="10" id="KW-1185">Reference proteome</keyword>
<feature type="domain" description="EGF-like" evidence="5">
    <location>
        <begin position="126"/>
        <end position="159"/>
    </location>
</feature>
<dbReference type="PROSITE" id="PS01208">
    <property type="entry name" value="VWFC_1"/>
    <property type="match status" value="1"/>
</dbReference>
<evidence type="ECO:0000256" key="3">
    <source>
        <dbReference type="SAM" id="MobiDB-lite"/>
    </source>
</evidence>
<dbReference type="EMBL" id="JAIWYP010000005">
    <property type="protein sequence ID" value="KAH3820450.1"/>
    <property type="molecule type" value="Genomic_DNA"/>
</dbReference>
<keyword evidence="1" id="KW-0677">Repeat</keyword>
<dbReference type="AlphaFoldDB" id="A0A9D4GNX7"/>
<feature type="region of interest" description="Disordered" evidence="3">
    <location>
        <begin position="618"/>
        <end position="642"/>
    </location>
</feature>
<dbReference type="Gene3D" id="2.10.70.10">
    <property type="entry name" value="Complement Module, domain 1"/>
    <property type="match status" value="1"/>
</dbReference>
<name>A0A9D4GNX7_DREPO</name>
<feature type="domain" description="VWFC" evidence="6">
    <location>
        <begin position="250"/>
        <end position="311"/>
    </location>
</feature>
<dbReference type="GO" id="GO:0030414">
    <property type="term" value="F:peptidase inhibitor activity"/>
    <property type="evidence" value="ECO:0007669"/>
    <property type="project" value="InterPro"/>
</dbReference>
<organism evidence="9 10">
    <name type="scientific">Dreissena polymorpha</name>
    <name type="common">Zebra mussel</name>
    <name type="synonym">Mytilus polymorpha</name>
    <dbReference type="NCBI Taxonomy" id="45954"/>
    <lineage>
        <taxon>Eukaryota</taxon>
        <taxon>Metazoa</taxon>
        <taxon>Spiralia</taxon>
        <taxon>Lophotrochozoa</taxon>
        <taxon>Mollusca</taxon>
        <taxon>Bivalvia</taxon>
        <taxon>Autobranchia</taxon>
        <taxon>Heteroconchia</taxon>
        <taxon>Euheterodonta</taxon>
        <taxon>Imparidentia</taxon>
        <taxon>Neoheterodontei</taxon>
        <taxon>Myida</taxon>
        <taxon>Dreissenoidea</taxon>
        <taxon>Dreissenidae</taxon>
        <taxon>Dreissena</taxon>
    </lineage>
</organism>
<dbReference type="PROSITE" id="PS00022">
    <property type="entry name" value="EGF_1"/>
    <property type="match status" value="1"/>
</dbReference>
<evidence type="ECO:0000256" key="1">
    <source>
        <dbReference type="ARBA" id="ARBA00022737"/>
    </source>
</evidence>
<feature type="compositionally biased region" description="Polar residues" evidence="3">
    <location>
        <begin position="618"/>
        <end position="634"/>
    </location>
</feature>
<feature type="domain" description="WAP" evidence="8">
    <location>
        <begin position="194"/>
        <end position="248"/>
    </location>
</feature>
<feature type="disulfide bond" evidence="2">
    <location>
        <begin position="166"/>
        <end position="176"/>
    </location>
</feature>
<dbReference type="Pfam" id="PF02494">
    <property type="entry name" value="HYR"/>
    <property type="match status" value="1"/>
</dbReference>
<dbReference type="PANTHER" id="PTHR24273:SF32">
    <property type="entry name" value="HYALIN"/>
    <property type="match status" value="1"/>
</dbReference>
<gene>
    <name evidence="9" type="ORF">DPMN_122196</name>
</gene>
<feature type="domain" description="EGF-like" evidence="5">
    <location>
        <begin position="162"/>
        <end position="197"/>
    </location>
</feature>
<dbReference type="InterPro" id="IPR003410">
    <property type="entry name" value="HYR_dom"/>
</dbReference>
<dbReference type="SMART" id="SM00214">
    <property type="entry name" value="VWC"/>
    <property type="match status" value="1"/>
</dbReference>
<proteinExistence type="predicted"/>
<accession>A0A9D4GNX7</accession>
<dbReference type="Pfam" id="PF23334">
    <property type="entry name" value="VWC2L_2nd"/>
    <property type="match status" value="1"/>
</dbReference>
<dbReference type="Pfam" id="PF00095">
    <property type="entry name" value="WAP"/>
    <property type="match status" value="1"/>
</dbReference>
<evidence type="ECO:0000256" key="4">
    <source>
        <dbReference type="SAM" id="Phobius"/>
    </source>
</evidence>
<keyword evidence="2" id="KW-1015">Disulfide bond</keyword>
<dbReference type="PROSITE" id="PS01186">
    <property type="entry name" value="EGF_2"/>
    <property type="match status" value="1"/>
</dbReference>
<feature type="disulfide bond" evidence="2">
    <location>
        <begin position="130"/>
        <end position="140"/>
    </location>
</feature>
<dbReference type="PROSITE" id="PS50184">
    <property type="entry name" value="VWFC_2"/>
    <property type="match status" value="1"/>
</dbReference>
<evidence type="ECO:0000313" key="10">
    <source>
        <dbReference type="Proteomes" id="UP000828390"/>
    </source>
</evidence>
<feature type="domain" description="HYR" evidence="7">
    <location>
        <begin position="405"/>
        <end position="484"/>
    </location>
</feature>
<dbReference type="Proteomes" id="UP000828390">
    <property type="component" value="Unassembled WGS sequence"/>
</dbReference>
<dbReference type="PROSITE" id="PS50825">
    <property type="entry name" value="HYR"/>
    <property type="match status" value="1"/>
</dbReference>
<keyword evidence="4" id="KW-0472">Membrane</keyword>
<comment type="caution">
    <text evidence="2">Lacks conserved residue(s) required for the propagation of feature annotation.</text>
</comment>
<evidence type="ECO:0000313" key="9">
    <source>
        <dbReference type="EMBL" id="KAH3820450.1"/>
    </source>
</evidence>
<dbReference type="SMART" id="SM00181">
    <property type="entry name" value="EGF"/>
    <property type="match status" value="2"/>
</dbReference>
<reference evidence="9" key="2">
    <citation type="submission" date="2020-11" db="EMBL/GenBank/DDBJ databases">
        <authorList>
            <person name="McCartney M.A."/>
            <person name="Auch B."/>
            <person name="Kono T."/>
            <person name="Mallez S."/>
            <person name="Becker A."/>
            <person name="Gohl D.M."/>
            <person name="Silverstein K.A.T."/>
            <person name="Koren S."/>
            <person name="Bechman K.B."/>
            <person name="Herman A."/>
            <person name="Abrahante J.E."/>
            <person name="Garbe J."/>
        </authorList>
    </citation>
    <scope>NUCLEOTIDE SEQUENCE</scope>
    <source>
        <strain evidence="9">Duluth1</strain>
        <tissue evidence="9">Whole animal</tissue>
    </source>
</reference>
<evidence type="ECO:0000256" key="2">
    <source>
        <dbReference type="PROSITE-ProRule" id="PRU00076"/>
    </source>
</evidence>